<accession>A0ABV9HDR0</accession>
<evidence type="ECO:0000313" key="2">
    <source>
        <dbReference type="Proteomes" id="UP001596011"/>
    </source>
</evidence>
<dbReference type="Pfam" id="PF08282">
    <property type="entry name" value="Hydrolase_3"/>
    <property type="match status" value="2"/>
</dbReference>
<dbReference type="GO" id="GO:0016787">
    <property type="term" value="F:hydrolase activity"/>
    <property type="evidence" value="ECO:0007669"/>
    <property type="project" value="UniProtKB-KW"/>
</dbReference>
<protein>
    <submittedName>
        <fullName evidence="1">HAD family hydrolase</fullName>
        <ecNumber evidence="1">3.1.3.-</ecNumber>
    </submittedName>
</protein>
<proteinExistence type="predicted"/>
<comment type="caution">
    <text evidence="1">The sequence shown here is derived from an EMBL/GenBank/DDBJ whole genome shotgun (WGS) entry which is preliminary data.</text>
</comment>
<dbReference type="SUPFAM" id="SSF56784">
    <property type="entry name" value="HAD-like"/>
    <property type="match status" value="1"/>
</dbReference>
<dbReference type="PANTHER" id="PTHR10000">
    <property type="entry name" value="PHOSPHOSERINE PHOSPHATASE"/>
    <property type="match status" value="1"/>
</dbReference>
<dbReference type="RefSeq" id="WP_377131515.1">
    <property type="nucleotide sequence ID" value="NZ_JBHSFI010000001.1"/>
</dbReference>
<dbReference type="Proteomes" id="UP001596011">
    <property type="component" value="Unassembled WGS sequence"/>
</dbReference>
<organism evidence="1 2">
    <name type="scientific">Promicromonospora alba</name>
    <dbReference type="NCBI Taxonomy" id="1616110"/>
    <lineage>
        <taxon>Bacteria</taxon>
        <taxon>Bacillati</taxon>
        <taxon>Actinomycetota</taxon>
        <taxon>Actinomycetes</taxon>
        <taxon>Micrococcales</taxon>
        <taxon>Promicromonosporaceae</taxon>
        <taxon>Promicromonospora</taxon>
    </lineage>
</organism>
<dbReference type="EC" id="3.1.3.-" evidence="1"/>
<dbReference type="Gene3D" id="3.30.1240.10">
    <property type="match status" value="1"/>
</dbReference>
<evidence type="ECO:0000313" key="1">
    <source>
        <dbReference type="EMBL" id="MFC4626930.1"/>
    </source>
</evidence>
<dbReference type="EMBL" id="JBHSFI010000001">
    <property type="protein sequence ID" value="MFC4626930.1"/>
    <property type="molecule type" value="Genomic_DNA"/>
</dbReference>
<dbReference type="PANTHER" id="PTHR10000:SF8">
    <property type="entry name" value="HAD SUPERFAMILY HYDROLASE-LIKE, TYPE 3"/>
    <property type="match status" value="1"/>
</dbReference>
<keyword evidence="2" id="KW-1185">Reference proteome</keyword>
<dbReference type="InterPro" id="IPR023214">
    <property type="entry name" value="HAD_sf"/>
</dbReference>
<gene>
    <name evidence="1" type="ORF">ACFO6V_01710</name>
</gene>
<name>A0ABV9HDR0_9MICO</name>
<dbReference type="InterPro" id="IPR036412">
    <property type="entry name" value="HAD-like_sf"/>
</dbReference>
<sequence>MKDTRVVTAVQSAQTTIRRLLALDIDGTLLGQDGKVPTGTVETLDLVRAAGHEPVLATGRSLAGLMPVATRLGLADGFAVSSNGSLTVRLDPTAPAGYVIEDSRRFDAGPVVHGALALAPGAQVGVEEVGWGWVVNRVFADGLLNGEQKQTSITDLCAAPATRVALQAPGIGRHVDALRATGVTVTPAGPDWADVTAPGTSKATALERLRIRLGVPPEATIAVGDGTNDIEMLRWAARAVAMGHAAPEVRAAADEVTGTIAQHGAVTVLRSLLPTSIDTTSISRLAAQLATAVHTAPGSGVALRVWHGTHTGLARCEVWTLHLGTWVLHAPVPAGTGATMRGVENAAREAGLVYPRGNEGRRRAHWRASFTGVGPAGFELPLAR</sequence>
<keyword evidence="1" id="KW-0378">Hydrolase</keyword>
<dbReference type="Gene3D" id="3.40.50.1000">
    <property type="entry name" value="HAD superfamily/HAD-like"/>
    <property type="match status" value="2"/>
</dbReference>
<reference evidence="2" key="1">
    <citation type="journal article" date="2019" name="Int. J. Syst. Evol. Microbiol.">
        <title>The Global Catalogue of Microorganisms (GCM) 10K type strain sequencing project: providing services to taxonomists for standard genome sequencing and annotation.</title>
        <authorList>
            <consortium name="The Broad Institute Genomics Platform"/>
            <consortium name="The Broad Institute Genome Sequencing Center for Infectious Disease"/>
            <person name="Wu L."/>
            <person name="Ma J."/>
        </authorList>
    </citation>
    <scope>NUCLEOTIDE SEQUENCE [LARGE SCALE GENOMIC DNA]</scope>
    <source>
        <strain evidence="2">CCUG 42722</strain>
    </source>
</reference>